<dbReference type="GO" id="GO:0005737">
    <property type="term" value="C:cytoplasm"/>
    <property type="evidence" value="ECO:0007669"/>
    <property type="project" value="TreeGrafter"/>
</dbReference>
<protein>
    <submittedName>
        <fullName evidence="2">Uncharacterized protein</fullName>
    </submittedName>
</protein>
<dbReference type="Proteomes" id="UP001153620">
    <property type="component" value="Chromosome 3"/>
</dbReference>
<reference evidence="2" key="2">
    <citation type="submission" date="2022-10" db="EMBL/GenBank/DDBJ databases">
        <authorList>
            <consortium name="ENA_rothamsted_submissions"/>
            <consortium name="culmorum"/>
            <person name="King R."/>
        </authorList>
    </citation>
    <scope>NUCLEOTIDE SEQUENCE</scope>
</reference>
<reference evidence="2" key="1">
    <citation type="submission" date="2022-01" db="EMBL/GenBank/DDBJ databases">
        <authorList>
            <person name="King R."/>
        </authorList>
    </citation>
    <scope>NUCLEOTIDE SEQUENCE</scope>
</reference>
<name>A0A9N9WX21_9DIPT</name>
<feature type="coiled-coil region" evidence="1">
    <location>
        <begin position="163"/>
        <end position="190"/>
    </location>
</feature>
<evidence type="ECO:0000256" key="1">
    <source>
        <dbReference type="SAM" id="Coils"/>
    </source>
</evidence>
<dbReference type="PANTHER" id="PTHR21844:SF2">
    <property type="entry name" value="PROLINE-RICH AKT1 SUBSTRATE 1"/>
    <property type="match status" value="1"/>
</dbReference>
<accession>A0A9N9WX21</accession>
<dbReference type="PANTHER" id="PTHR21844">
    <property type="entry name" value="AKT1 SUBSTRATE 1 PROTEIN"/>
    <property type="match status" value="1"/>
</dbReference>
<dbReference type="AlphaFoldDB" id="A0A9N9WX21"/>
<evidence type="ECO:0000313" key="2">
    <source>
        <dbReference type="EMBL" id="CAG9809357.1"/>
    </source>
</evidence>
<dbReference type="EMBL" id="OU895879">
    <property type="protein sequence ID" value="CAG9809357.1"/>
    <property type="molecule type" value="Genomic_DNA"/>
</dbReference>
<evidence type="ECO:0000313" key="3">
    <source>
        <dbReference type="Proteomes" id="UP001153620"/>
    </source>
</evidence>
<dbReference type="GO" id="GO:0048011">
    <property type="term" value="P:neurotrophin TRK receptor signaling pathway"/>
    <property type="evidence" value="ECO:0007669"/>
    <property type="project" value="InterPro"/>
</dbReference>
<dbReference type="OrthoDB" id="9992964at2759"/>
<dbReference type="InterPro" id="IPR026682">
    <property type="entry name" value="AKT1S1"/>
</dbReference>
<keyword evidence="1" id="KW-0175">Coiled coil</keyword>
<gene>
    <name evidence="2" type="ORF">CHIRRI_LOCUS12184</name>
</gene>
<dbReference type="GO" id="GO:0032007">
    <property type="term" value="P:negative regulation of TOR signaling"/>
    <property type="evidence" value="ECO:0007669"/>
    <property type="project" value="InterPro"/>
</dbReference>
<proteinExistence type="predicted"/>
<keyword evidence="3" id="KW-1185">Reference proteome</keyword>
<organism evidence="2 3">
    <name type="scientific">Chironomus riparius</name>
    <dbReference type="NCBI Taxonomy" id="315576"/>
    <lineage>
        <taxon>Eukaryota</taxon>
        <taxon>Metazoa</taxon>
        <taxon>Ecdysozoa</taxon>
        <taxon>Arthropoda</taxon>
        <taxon>Hexapoda</taxon>
        <taxon>Insecta</taxon>
        <taxon>Pterygota</taxon>
        <taxon>Neoptera</taxon>
        <taxon>Endopterygota</taxon>
        <taxon>Diptera</taxon>
        <taxon>Nematocera</taxon>
        <taxon>Chironomoidea</taxon>
        <taxon>Chironomidae</taxon>
        <taxon>Chironominae</taxon>
        <taxon>Chironomus</taxon>
    </lineage>
</organism>
<sequence>MFFCNCLNIVGELINGQKKDDKSKSKVNHLQFCTTNSLYYELLDFFKLALGFTCDEAKINVQHPIFVSKIKTNKWTVSKCLNCDCNVYAVSDDGSHEILVNGNLLRDKNAMSEMMKNEHYSMPFKIILKQIDLLPNTIKSTINDDVHVKNLFTKLQDFISHDAIETEDEIRKLQNRMSERRQKAEKELKLIMTLVSSIESSSSDNFSTLESTNDHIQSLYSTPPVTPESAQLMTIDQLPSHPIIKHVDHNHREGISKHNNAIMMQQKVTRTIDFEDDIFELDGMQNSETIEENDRYHKYSDTEGSDVEEMITEKRPYARGRSGSLAIARSAPISMPQFLNHANPHLDEKNINNDHDIASSIKLLAKSIHADSIFGELPNSRPIFKYNTDF</sequence>